<dbReference type="Proteomes" id="UP000029050">
    <property type="component" value="Unassembled WGS sequence"/>
</dbReference>
<proteinExistence type="predicted"/>
<dbReference type="EMBL" id="JGZI01000005">
    <property type="protein sequence ID" value="KFI83808.1"/>
    <property type="molecule type" value="Genomic_DNA"/>
</dbReference>
<organism evidence="1 2">
    <name type="scientific">Bifidobacterium psychraerophilum</name>
    <dbReference type="NCBI Taxonomy" id="218140"/>
    <lineage>
        <taxon>Bacteria</taxon>
        <taxon>Bacillati</taxon>
        <taxon>Actinomycetota</taxon>
        <taxon>Actinomycetes</taxon>
        <taxon>Bifidobacteriales</taxon>
        <taxon>Bifidobacteriaceae</taxon>
        <taxon>Bifidobacterium</taxon>
    </lineage>
</organism>
<keyword evidence="2" id="KW-1185">Reference proteome</keyword>
<evidence type="ECO:0000313" key="1">
    <source>
        <dbReference type="EMBL" id="KFI83808.1"/>
    </source>
</evidence>
<accession>A0A087CKK8</accession>
<sequence length="184" mass="20693">MLFPDISATRSTISCSQFLTAAFFHACLHPLCHAENRTPTSCAENALMPMGCIVWCGHCLMQTCNRNELTLIHASQQIAGPPRARKRCPPVASKILLKIVNTGIHTSRWHQEHGLCRFHQCVESLHGFLDRGAIAETMQYIQITTTSVQTTQASLYSTFNRLYFEPLINCTWLDRITRAFGLPS</sequence>
<comment type="caution">
    <text evidence="1">The sequence shown here is derived from an EMBL/GenBank/DDBJ whole genome shotgun (WGS) entry which is preliminary data.</text>
</comment>
<protein>
    <submittedName>
        <fullName evidence="1">Uncharacterized protein</fullName>
    </submittedName>
</protein>
<reference evidence="1 2" key="1">
    <citation type="submission" date="2014-03" db="EMBL/GenBank/DDBJ databases">
        <title>Genomics of Bifidobacteria.</title>
        <authorList>
            <person name="Ventura M."/>
            <person name="Milani C."/>
            <person name="Lugli G.A."/>
        </authorList>
    </citation>
    <scope>NUCLEOTIDE SEQUENCE [LARGE SCALE GENOMIC DNA]</scope>
    <source>
        <strain evidence="1 2">LMG 21775</strain>
    </source>
</reference>
<dbReference type="AlphaFoldDB" id="A0A087CKK8"/>
<gene>
    <name evidence="1" type="ORF">BPSY_0278</name>
</gene>
<name>A0A087CKK8_9BIFI</name>
<evidence type="ECO:0000313" key="2">
    <source>
        <dbReference type="Proteomes" id="UP000029050"/>
    </source>
</evidence>